<feature type="compositionally biased region" description="Gly residues" evidence="4">
    <location>
        <begin position="317"/>
        <end position="326"/>
    </location>
</feature>
<evidence type="ECO:0000313" key="5">
    <source>
        <dbReference type="EMBL" id="KXS16031.1"/>
    </source>
</evidence>
<feature type="region of interest" description="Disordered" evidence="4">
    <location>
        <begin position="1"/>
        <end position="78"/>
    </location>
</feature>
<feature type="region of interest" description="Disordered" evidence="4">
    <location>
        <begin position="138"/>
        <end position="181"/>
    </location>
</feature>
<dbReference type="PANTHER" id="PTHR11740:SF0">
    <property type="entry name" value="CASEIN KINASE II SUBUNIT BETA"/>
    <property type="match status" value="1"/>
</dbReference>
<keyword evidence="5" id="KW-0418">Kinase</keyword>
<comment type="function">
    <text evidence="2 3">Regulatory subunit of casein kinase II/CK2. As part of the kinase complex regulates the basal catalytic activity of the alpha subunit a constitutively active serine/threonine-protein kinase that phosphorylates a large number of substrates containing acidic residues C-terminal to the phosphorylated serine or threonine.</text>
</comment>
<keyword evidence="5" id="KW-0808">Transferase</keyword>
<evidence type="ECO:0000256" key="4">
    <source>
        <dbReference type="SAM" id="MobiDB-lite"/>
    </source>
</evidence>
<dbReference type="InterPro" id="IPR000704">
    <property type="entry name" value="Casein_kinase_II_reg-sub"/>
</dbReference>
<proteinExistence type="inferred from homology"/>
<comment type="subunit">
    <text evidence="3">Tetramer of two alpha and two beta subunits.</text>
</comment>
<dbReference type="InterPro" id="IPR035991">
    <property type="entry name" value="Casein_kinase_II_beta-like"/>
</dbReference>
<dbReference type="FunFam" id="2.20.25.20:FF:000001">
    <property type="entry name" value="Casein kinase II subunit beta"/>
    <property type="match status" value="1"/>
</dbReference>
<dbReference type="EMBL" id="KQ965758">
    <property type="protein sequence ID" value="KXS16031.1"/>
    <property type="molecule type" value="Genomic_DNA"/>
</dbReference>
<sequence length="456" mass="48199">MPSRPATAGDLPTPLSNPPDDDQGSEQDEEEEARNDDGDGEQDEGEDVEEEDVEEEEEVQEDDQEEFSTDSYISSGTTGSSSAVSWIGWFCGLPGHDFFTEVPEEFIEDDFNLCGLNAIVPHYNEALDTILDLDVDEGSGDAADTRPPTPPTLSDPSGRAVSLSPAPHPTNVPTTYRSRPTPADIGTSAALLYRLVHARYLSTKGGLAAMAERFAQGDFGTCPRVMCRGQYVVPVGRFEQPGREGVRTWCPRCGDVYIPRDRRIQETDGASFGPTFPHLLFLTYPELCPAESLVMPESALRASPALQPASTSLRPGVGVGAGGQGGRENTMYGAGVFRGGQASDSESVDEEGAASGGQRRRGGGGGPPQGGAAAGGGQVEPQVYTPKVFGFRVSERARTGPRMAWLRAKGDESGGNGGGGAQEGTGIVGVMVEGNGRVQQAQWRRGVGAGMVRDVE</sequence>
<dbReference type="GO" id="GO:0005956">
    <property type="term" value="C:protein kinase CK2 complex"/>
    <property type="evidence" value="ECO:0007669"/>
    <property type="project" value="UniProtKB-UniRule"/>
</dbReference>
<dbReference type="STRING" id="1344416.A0A139AGU3"/>
<dbReference type="AlphaFoldDB" id="A0A139AGU3"/>
<evidence type="ECO:0000256" key="1">
    <source>
        <dbReference type="ARBA" id="ARBA00006941"/>
    </source>
</evidence>
<dbReference type="GO" id="GO:0034456">
    <property type="term" value="C:UTP-C complex"/>
    <property type="evidence" value="ECO:0007669"/>
    <property type="project" value="TreeGrafter"/>
</dbReference>
<keyword evidence="6" id="KW-1185">Reference proteome</keyword>
<dbReference type="InterPro" id="IPR016149">
    <property type="entry name" value="Casein_kin_II_reg-sub_N"/>
</dbReference>
<dbReference type="OrthoDB" id="3971593at2759"/>
<comment type="similarity">
    <text evidence="1 3">Belongs to the casein kinase 2 subunit beta family.</text>
</comment>
<dbReference type="PANTHER" id="PTHR11740">
    <property type="entry name" value="CASEIN KINASE II SUBUNIT BETA"/>
    <property type="match status" value="1"/>
</dbReference>
<dbReference type="GO" id="GO:0016301">
    <property type="term" value="F:kinase activity"/>
    <property type="evidence" value="ECO:0007669"/>
    <property type="project" value="UniProtKB-KW"/>
</dbReference>
<dbReference type="GO" id="GO:0005737">
    <property type="term" value="C:cytoplasm"/>
    <property type="evidence" value="ECO:0007669"/>
    <property type="project" value="TreeGrafter"/>
</dbReference>
<dbReference type="Gene3D" id="1.10.1820.10">
    <property type="entry name" value="protein kinase ck2 holoenzyme, chain C, domain 1"/>
    <property type="match status" value="1"/>
</dbReference>
<protein>
    <recommendedName>
        <fullName evidence="3">Casein kinase II subunit beta</fullName>
        <shortName evidence="3">CK II beta</shortName>
    </recommendedName>
</protein>
<feature type="compositionally biased region" description="Low complexity" evidence="4">
    <location>
        <begin position="69"/>
        <end position="78"/>
    </location>
</feature>
<feature type="compositionally biased region" description="Acidic residues" evidence="4">
    <location>
        <begin position="19"/>
        <end position="68"/>
    </location>
</feature>
<dbReference type="Gene3D" id="2.20.25.20">
    <property type="match status" value="1"/>
</dbReference>
<evidence type="ECO:0000313" key="6">
    <source>
        <dbReference type="Proteomes" id="UP000070544"/>
    </source>
</evidence>
<dbReference type="SUPFAM" id="SSF57798">
    <property type="entry name" value="Casein kinase II beta subunit"/>
    <property type="match status" value="1"/>
</dbReference>
<dbReference type="GO" id="GO:0019887">
    <property type="term" value="F:protein kinase regulator activity"/>
    <property type="evidence" value="ECO:0007669"/>
    <property type="project" value="InterPro"/>
</dbReference>
<organism evidence="5 6">
    <name type="scientific">Gonapodya prolifera (strain JEL478)</name>
    <name type="common">Monoblepharis prolifera</name>
    <dbReference type="NCBI Taxonomy" id="1344416"/>
    <lineage>
        <taxon>Eukaryota</taxon>
        <taxon>Fungi</taxon>
        <taxon>Fungi incertae sedis</taxon>
        <taxon>Chytridiomycota</taxon>
        <taxon>Chytridiomycota incertae sedis</taxon>
        <taxon>Monoblepharidomycetes</taxon>
        <taxon>Monoblepharidales</taxon>
        <taxon>Gonapodyaceae</taxon>
        <taxon>Gonapodya</taxon>
    </lineage>
</organism>
<dbReference type="Proteomes" id="UP000070544">
    <property type="component" value="Unassembled WGS sequence"/>
</dbReference>
<evidence type="ECO:0000256" key="3">
    <source>
        <dbReference type="RuleBase" id="RU361268"/>
    </source>
</evidence>
<feature type="compositionally biased region" description="Gly residues" evidence="4">
    <location>
        <begin position="363"/>
        <end position="378"/>
    </location>
</feature>
<accession>A0A139AGU3</accession>
<feature type="region of interest" description="Disordered" evidence="4">
    <location>
        <begin position="407"/>
        <end position="426"/>
    </location>
</feature>
<dbReference type="PRINTS" id="PR00472">
    <property type="entry name" value="CASNKINASEII"/>
</dbReference>
<evidence type="ECO:0000256" key="2">
    <source>
        <dbReference type="ARBA" id="ARBA00045899"/>
    </source>
</evidence>
<feature type="compositionally biased region" description="Gly residues" evidence="4">
    <location>
        <begin position="413"/>
        <end position="426"/>
    </location>
</feature>
<gene>
    <name evidence="5" type="ORF">M427DRAFT_307988</name>
</gene>
<dbReference type="OMA" id="GRENTMY"/>
<feature type="region of interest" description="Disordered" evidence="4">
    <location>
        <begin position="306"/>
        <end position="379"/>
    </location>
</feature>
<dbReference type="SMART" id="SM01085">
    <property type="entry name" value="CK_II_beta"/>
    <property type="match status" value="1"/>
</dbReference>
<dbReference type="GO" id="GO:0006359">
    <property type="term" value="P:regulation of transcription by RNA polymerase III"/>
    <property type="evidence" value="ECO:0007669"/>
    <property type="project" value="TreeGrafter"/>
</dbReference>
<dbReference type="Pfam" id="PF01214">
    <property type="entry name" value="CK_II_beta"/>
    <property type="match status" value="1"/>
</dbReference>
<name>A0A139AGU3_GONPJ</name>
<reference evidence="5 6" key="1">
    <citation type="journal article" date="2015" name="Genome Biol. Evol.">
        <title>Phylogenomic analyses indicate that early fungi evolved digesting cell walls of algal ancestors of land plants.</title>
        <authorList>
            <person name="Chang Y."/>
            <person name="Wang S."/>
            <person name="Sekimoto S."/>
            <person name="Aerts A.L."/>
            <person name="Choi C."/>
            <person name="Clum A."/>
            <person name="LaButti K.M."/>
            <person name="Lindquist E.A."/>
            <person name="Yee Ngan C."/>
            <person name="Ohm R.A."/>
            <person name="Salamov A.A."/>
            <person name="Grigoriev I.V."/>
            <person name="Spatafora J.W."/>
            <person name="Berbee M.L."/>
        </authorList>
    </citation>
    <scope>NUCLEOTIDE SEQUENCE [LARGE SCALE GENOMIC DNA]</scope>
    <source>
        <strain evidence="5 6">JEL478</strain>
    </source>
</reference>